<dbReference type="Gene3D" id="2.40.440.10">
    <property type="entry name" value="L,D-transpeptidase catalytic domain-like"/>
    <property type="match status" value="1"/>
</dbReference>
<evidence type="ECO:0000256" key="4">
    <source>
        <dbReference type="ARBA" id="ARBA00022679"/>
    </source>
</evidence>
<dbReference type="GO" id="GO:0016757">
    <property type="term" value="F:glycosyltransferase activity"/>
    <property type="evidence" value="ECO:0007669"/>
    <property type="project" value="UniProtKB-KW"/>
</dbReference>
<comment type="similarity">
    <text evidence="2">Belongs to the YkuD family.</text>
</comment>
<feature type="active site" description="Proton donor/acceptor" evidence="9">
    <location>
        <position position="190"/>
    </location>
</feature>
<comment type="caution">
    <text evidence="11">The sequence shown here is derived from an EMBL/GenBank/DDBJ whole genome shotgun (WGS) entry which is preliminary data.</text>
</comment>
<dbReference type="PROSITE" id="PS52029">
    <property type="entry name" value="LD_TPASE"/>
    <property type="match status" value="1"/>
</dbReference>
<dbReference type="InterPro" id="IPR005490">
    <property type="entry name" value="LD_TPept_cat_dom"/>
</dbReference>
<name>A0A4Y8RPE1_9HYPH</name>
<dbReference type="GO" id="GO:0005576">
    <property type="term" value="C:extracellular region"/>
    <property type="evidence" value="ECO:0007669"/>
    <property type="project" value="TreeGrafter"/>
</dbReference>
<evidence type="ECO:0000256" key="2">
    <source>
        <dbReference type="ARBA" id="ARBA00005992"/>
    </source>
</evidence>
<dbReference type="GO" id="GO:0008360">
    <property type="term" value="P:regulation of cell shape"/>
    <property type="evidence" value="ECO:0007669"/>
    <property type="project" value="UniProtKB-UniRule"/>
</dbReference>
<evidence type="ECO:0000259" key="10">
    <source>
        <dbReference type="PROSITE" id="PS52029"/>
    </source>
</evidence>
<feature type="active site" description="Nucleophile" evidence="9">
    <location>
        <position position="206"/>
    </location>
</feature>
<evidence type="ECO:0000256" key="3">
    <source>
        <dbReference type="ARBA" id="ARBA00022676"/>
    </source>
</evidence>
<organism evidence="11 12">
    <name type="scientific">Jiella endophytica</name>
    <dbReference type="NCBI Taxonomy" id="2558362"/>
    <lineage>
        <taxon>Bacteria</taxon>
        <taxon>Pseudomonadati</taxon>
        <taxon>Pseudomonadota</taxon>
        <taxon>Alphaproteobacteria</taxon>
        <taxon>Hyphomicrobiales</taxon>
        <taxon>Aurantimonadaceae</taxon>
        <taxon>Jiella</taxon>
    </lineage>
</organism>
<evidence type="ECO:0000256" key="1">
    <source>
        <dbReference type="ARBA" id="ARBA00004752"/>
    </source>
</evidence>
<reference evidence="11 12" key="1">
    <citation type="submission" date="2019-03" db="EMBL/GenBank/DDBJ databases">
        <title>Jiella endophytica sp. nov., a novel endophytic bacterium isolated from root of Ficus microcarpa Linn. f.</title>
        <authorList>
            <person name="Tuo L."/>
        </authorList>
    </citation>
    <scope>NUCLEOTIDE SEQUENCE [LARGE SCALE GENOMIC DNA]</scope>
    <source>
        <strain evidence="11 12">CBS5Q-3</strain>
    </source>
</reference>
<dbReference type="CDD" id="cd16913">
    <property type="entry name" value="YkuD_like"/>
    <property type="match status" value="1"/>
</dbReference>
<dbReference type="RefSeq" id="WP_134761384.1">
    <property type="nucleotide sequence ID" value="NZ_SOZD01000002.1"/>
</dbReference>
<dbReference type="InterPro" id="IPR006311">
    <property type="entry name" value="TAT_signal"/>
</dbReference>
<dbReference type="Pfam" id="PF03734">
    <property type="entry name" value="YkuD"/>
    <property type="match status" value="1"/>
</dbReference>
<dbReference type="SUPFAM" id="SSF141523">
    <property type="entry name" value="L,D-transpeptidase catalytic domain-like"/>
    <property type="match status" value="1"/>
</dbReference>
<dbReference type="PROSITE" id="PS51318">
    <property type="entry name" value="TAT"/>
    <property type="match status" value="1"/>
</dbReference>
<keyword evidence="5" id="KW-0378">Hydrolase</keyword>
<dbReference type="PROSITE" id="PS51257">
    <property type="entry name" value="PROKAR_LIPOPROTEIN"/>
    <property type="match status" value="1"/>
</dbReference>
<keyword evidence="8 9" id="KW-0961">Cell wall biogenesis/degradation</keyword>
<keyword evidence="7 9" id="KW-0573">Peptidoglycan synthesis</keyword>
<dbReference type="PANTHER" id="PTHR30582">
    <property type="entry name" value="L,D-TRANSPEPTIDASE"/>
    <property type="match status" value="1"/>
</dbReference>
<dbReference type="FunFam" id="2.40.440.10:FF:000002">
    <property type="entry name" value="L,D-transpeptidase ErfK/SrfK"/>
    <property type="match status" value="1"/>
</dbReference>
<dbReference type="EMBL" id="SOZD01000002">
    <property type="protein sequence ID" value="TFF25216.1"/>
    <property type="molecule type" value="Genomic_DNA"/>
</dbReference>
<evidence type="ECO:0000256" key="8">
    <source>
        <dbReference type="ARBA" id="ARBA00023316"/>
    </source>
</evidence>
<protein>
    <submittedName>
        <fullName evidence="11">L,D-transpeptidase</fullName>
    </submittedName>
</protein>
<accession>A0A4Y8RPE1</accession>
<dbReference type="InterPro" id="IPR050979">
    <property type="entry name" value="LD-transpeptidase"/>
</dbReference>
<proteinExistence type="inferred from homology"/>
<evidence type="ECO:0000256" key="5">
    <source>
        <dbReference type="ARBA" id="ARBA00022801"/>
    </source>
</evidence>
<evidence type="ECO:0000256" key="6">
    <source>
        <dbReference type="ARBA" id="ARBA00022960"/>
    </source>
</evidence>
<comment type="pathway">
    <text evidence="1 9">Cell wall biogenesis; peptidoglycan biosynthesis.</text>
</comment>
<dbReference type="UniPathway" id="UPA00219"/>
<feature type="domain" description="L,D-TPase catalytic" evidence="10">
    <location>
        <begin position="94"/>
        <end position="230"/>
    </location>
</feature>
<dbReference type="InterPro" id="IPR038063">
    <property type="entry name" value="Transpep_catalytic_dom"/>
</dbReference>
<keyword evidence="6 9" id="KW-0133">Cell shape</keyword>
<dbReference type="PANTHER" id="PTHR30582:SF24">
    <property type="entry name" value="L,D-TRANSPEPTIDASE ERFK_SRFK-RELATED"/>
    <property type="match status" value="1"/>
</dbReference>
<sequence length="235" mass="25599">MDPTKDRLVSRRGFLTVAGLGAVAAVSGCSSASRARISSLTAFSGGGSYGNPRYKAMYGRMVDHGEVIPAVNLSRVPERYLRREVADPTGEKPGTVVIDTSAKYAYYVMPGGRAMRYGVGVGREGFGWSGRAEVRAKKVWPTWTPPKEMIQRKPDLAEYASGMPGGIMNPLGARAMYLFQGNRDTLYRLHGSPEYWTIGTNDSSGCIRFMNQDIIDLYDRVKVGAPVLVQAGAYV</sequence>
<keyword evidence="3" id="KW-0328">Glycosyltransferase</keyword>
<dbReference type="AlphaFoldDB" id="A0A4Y8RPE1"/>
<dbReference type="GO" id="GO:0071555">
    <property type="term" value="P:cell wall organization"/>
    <property type="evidence" value="ECO:0007669"/>
    <property type="project" value="UniProtKB-UniRule"/>
</dbReference>
<evidence type="ECO:0000256" key="9">
    <source>
        <dbReference type="PROSITE-ProRule" id="PRU01373"/>
    </source>
</evidence>
<dbReference type="GO" id="GO:0018104">
    <property type="term" value="P:peptidoglycan-protein cross-linking"/>
    <property type="evidence" value="ECO:0007669"/>
    <property type="project" value="TreeGrafter"/>
</dbReference>
<keyword evidence="12" id="KW-1185">Reference proteome</keyword>
<evidence type="ECO:0000256" key="7">
    <source>
        <dbReference type="ARBA" id="ARBA00022984"/>
    </source>
</evidence>
<keyword evidence="4" id="KW-0808">Transferase</keyword>
<dbReference type="OrthoDB" id="8402157at2"/>
<dbReference type="GO" id="GO:0071972">
    <property type="term" value="F:peptidoglycan L,D-transpeptidase activity"/>
    <property type="evidence" value="ECO:0007669"/>
    <property type="project" value="TreeGrafter"/>
</dbReference>
<evidence type="ECO:0000313" key="12">
    <source>
        <dbReference type="Proteomes" id="UP000298179"/>
    </source>
</evidence>
<gene>
    <name evidence="11" type="ORF">E3C22_07500</name>
</gene>
<evidence type="ECO:0000313" key="11">
    <source>
        <dbReference type="EMBL" id="TFF25216.1"/>
    </source>
</evidence>
<dbReference type="Proteomes" id="UP000298179">
    <property type="component" value="Unassembled WGS sequence"/>
</dbReference>